<reference evidence="1 2" key="1">
    <citation type="submission" date="2016-12" db="EMBL/GenBank/DDBJ databases">
        <title>Izhakiella australiana sp. nov. of genus Izhakiella isolated from Australian desert.</title>
        <authorList>
            <person name="Ji M."/>
        </authorList>
    </citation>
    <scope>NUCLEOTIDE SEQUENCE [LARGE SCALE GENOMIC DNA]</scope>
    <source>
        <strain evidence="1 2">D4N98</strain>
    </source>
</reference>
<dbReference type="Proteomes" id="UP000190667">
    <property type="component" value="Unassembled WGS sequence"/>
</dbReference>
<evidence type="ECO:0000313" key="1">
    <source>
        <dbReference type="EMBL" id="OON38827.1"/>
    </source>
</evidence>
<name>A0A1S8YJ20_9GAMM</name>
<dbReference type="RefSeq" id="WP_078003926.1">
    <property type="nucleotide sequence ID" value="NZ_MRUL01000013.1"/>
</dbReference>
<keyword evidence="2" id="KW-1185">Reference proteome</keyword>
<dbReference type="EMBL" id="MRUL01000013">
    <property type="protein sequence ID" value="OON38827.1"/>
    <property type="molecule type" value="Genomic_DNA"/>
</dbReference>
<protein>
    <recommendedName>
        <fullName evidence="3">ASCH domain-containing protein</fullName>
    </recommendedName>
</protein>
<organism evidence="1 2">
    <name type="scientific">Izhakiella australiensis</name>
    <dbReference type="NCBI Taxonomy" id="1926881"/>
    <lineage>
        <taxon>Bacteria</taxon>
        <taxon>Pseudomonadati</taxon>
        <taxon>Pseudomonadota</taxon>
        <taxon>Gammaproteobacteria</taxon>
        <taxon>Enterobacterales</taxon>
        <taxon>Erwiniaceae</taxon>
        <taxon>Izhakiella</taxon>
    </lineage>
</organism>
<dbReference type="SUPFAM" id="SSF88697">
    <property type="entry name" value="PUA domain-like"/>
    <property type="match status" value="1"/>
</dbReference>
<dbReference type="OrthoDB" id="6539093at2"/>
<dbReference type="AlphaFoldDB" id="A0A1S8YJ20"/>
<sequence>MQYLEIVPRLIPAVRNGTKRHTIRWQEGAVRCGPLTYINQQDPSERLVVWVTEVKTMSLSQAADYLGMSAEWPDPIMLAGMREHYPAIELDSAVVIIHHLSPAATQARFDAGDV</sequence>
<comment type="caution">
    <text evidence="1">The sequence shown here is derived from an EMBL/GenBank/DDBJ whole genome shotgun (WGS) entry which is preliminary data.</text>
</comment>
<proteinExistence type="predicted"/>
<evidence type="ECO:0000313" key="2">
    <source>
        <dbReference type="Proteomes" id="UP000190667"/>
    </source>
</evidence>
<accession>A0A1S8YJ20</accession>
<gene>
    <name evidence="1" type="ORF">BTJ39_16685</name>
</gene>
<evidence type="ECO:0008006" key="3">
    <source>
        <dbReference type="Google" id="ProtNLM"/>
    </source>
</evidence>
<dbReference type="InterPro" id="IPR015947">
    <property type="entry name" value="PUA-like_sf"/>
</dbReference>